<keyword evidence="5" id="KW-1133">Transmembrane helix</keyword>
<accession>A0A318SVW1</accession>
<dbReference type="GO" id="GO:0004888">
    <property type="term" value="F:transmembrane signaling receptor activity"/>
    <property type="evidence" value="ECO:0007669"/>
    <property type="project" value="InterPro"/>
</dbReference>
<feature type="coiled-coil region" evidence="4">
    <location>
        <begin position="291"/>
        <end position="318"/>
    </location>
</feature>
<evidence type="ECO:0000256" key="2">
    <source>
        <dbReference type="ARBA" id="ARBA00029447"/>
    </source>
</evidence>
<evidence type="ECO:0000313" key="8">
    <source>
        <dbReference type="EMBL" id="PYE78900.1"/>
    </source>
</evidence>
<dbReference type="EMBL" id="QJTC01000004">
    <property type="protein sequence ID" value="PYE78900.1"/>
    <property type="molecule type" value="Genomic_DNA"/>
</dbReference>
<protein>
    <submittedName>
        <fullName evidence="8">Methyl-accepting chemotaxis protein</fullName>
    </submittedName>
</protein>
<dbReference type="InterPro" id="IPR004090">
    <property type="entry name" value="Chemotax_Me-accpt_rcpt"/>
</dbReference>
<keyword evidence="9" id="KW-1185">Reference proteome</keyword>
<dbReference type="InterPro" id="IPR004089">
    <property type="entry name" value="MCPsignal_dom"/>
</dbReference>
<dbReference type="GO" id="GO:0005886">
    <property type="term" value="C:plasma membrane"/>
    <property type="evidence" value="ECO:0007669"/>
    <property type="project" value="TreeGrafter"/>
</dbReference>
<dbReference type="InterPro" id="IPR003660">
    <property type="entry name" value="HAMP_dom"/>
</dbReference>
<evidence type="ECO:0000313" key="9">
    <source>
        <dbReference type="Proteomes" id="UP000247540"/>
    </source>
</evidence>
<dbReference type="InterPro" id="IPR051310">
    <property type="entry name" value="MCP_chemotaxis"/>
</dbReference>
<proteinExistence type="inferred from homology"/>
<dbReference type="OrthoDB" id="9147005at2"/>
<dbReference type="SMART" id="SM00304">
    <property type="entry name" value="HAMP"/>
    <property type="match status" value="1"/>
</dbReference>
<dbReference type="GO" id="GO:0007165">
    <property type="term" value="P:signal transduction"/>
    <property type="evidence" value="ECO:0007669"/>
    <property type="project" value="UniProtKB-KW"/>
</dbReference>
<keyword evidence="5" id="KW-0472">Membrane</keyword>
<dbReference type="FunFam" id="1.10.287.950:FF:000001">
    <property type="entry name" value="Methyl-accepting chemotaxis sensory transducer"/>
    <property type="match status" value="1"/>
</dbReference>
<dbReference type="Pfam" id="PF12729">
    <property type="entry name" value="4HB_MCP_1"/>
    <property type="match status" value="1"/>
</dbReference>
<dbReference type="Pfam" id="PF00672">
    <property type="entry name" value="HAMP"/>
    <property type="match status" value="1"/>
</dbReference>
<feature type="domain" description="HAMP" evidence="7">
    <location>
        <begin position="212"/>
        <end position="267"/>
    </location>
</feature>
<dbReference type="PANTHER" id="PTHR43531:SF5">
    <property type="entry name" value="METHYL-ACCEPTING CHEMOTAXIS PROTEIN III"/>
    <property type="match status" value="1"/>
</dbReference>
<comment type="caution">
    <text evidence="8">The sequence shown here is derived from an EMBL/GenBank/DDBJ whole genome shotgun (WGS) entry which is preliminary data.</text>
</comment>
<organism evidence="8 9">
    <name type="scientific">Xylophilus ampelinus</name>
    <dbReference type="NCBI Taxonomy" id="54067"/>
    <lineage>
        <taxon>Bacteria</taxon>
        <taxon>Pseudomonadati</taxon>
        <taxon>Pseudomonadota</taxon>
        <taxon>Betaproteobacteria</taxon>
        <taxon>Burkholderiales</taxon>
        <taxon>Xylophilus</taxon>
    </lineage>
</organism>
<feature type="transmembrane region" description="Helical" evidence="5">
    <location>
        <begin position="190"/>
        <end position="211"/>
    </location>
</feature>
<evidence type="ECO:0000256" key="1">
    <source>
        <dbReference type="ARBA" id="ARBA00004370"/>
    </source>
</evidence>
<evidence type="ECO:0000256" key="5">
    <source>
        <dbReference type="SAM" id="Phobius"/>
    </source>
</evidence>
<gene>
    <name evidence="8" type="ORF">DFQ15_10493</name>
</gene>
<dbReference type="PROSITE" id="PS50885">
    <property type="entry name" value="HAMP"/>
    <property type="match status" value="1"/>
</dbReference>
<dbReference type="AlphaFoldDB" id="A0A318SVW1"/>
<evidence type="ECO:0000256" key="3">
    <source>
        <dbReference type="PROSITE-ProRule" id="PRU00284"/>
    </source>
</evidence>
<reference evidence="8 9" key="1">
    <citation type="submission" date="2018-06" db="EMBL/GenBank/DDBJ databases">
        <title>Genomic Encyclopedia of Type Strains, Phase III (KMG-III): the genomes of soil and plant-associated and newly described type strains.</title>
        <authorList>
            <person name="Whitman W."/>
        </authorList>
    </citation>
    <scope>NUCLEOTIDE SEQUENCE [LARGE SCALE GENOMIC DNA]</scope>
    <source>
        <strain evidence="8 9">CECT 7646</strain>
    </source>
</reference>
<evidence type="ECO:0000259" key="6">
    <source>
        <dbReference type="PROSITE" id="PS50111"/>
    </source>
</evidence>
<evidence type="ECO:0000259" key="7">
    <source>
        <dbReference type="PROSITE" id="PS50885"/>
    </source>
</evidence>
<dbReference type="CDD" id="cd11386">
    <property type="entry name" value="MCP_signal"/>
    <property type="match status" value="1"/>
</dbReference>
<comment type="subcellular location">
    <subcellularLocation>
        <location evidence="1">Membrane</location>
    </subcellularLocation>
</comment>
<dbReference type="RefSeq" id="WP_110464839.1">
    <property type="nucleotide sequence ID" value="NZ_JAMOFZ010000004.1"/>
</dbReference>
<dbReference type="InterPro" id="IPR047347">
    <property type="entry name" value="YvaQ-like_sensor"/>
</dbReference>
<comment type="similarity">
    <text evidence="2">Belongs to the methyl-accepting chemotaxis (MCP) protein family.</text>
</comment>
<keyword evidence="3" id="KW-0807">Transducer</keyword>
<dbReference type="PANTHER" id="PTHR43531">
    <property type="entry name" value="PROTEIN ICFG"/>
    <property type="match status" value="1"/>
</dbReference>
<keyword evidence="5" id="KW-0812">Transmembrane</keyword>
<dbReference type="Gene3D" id="1.10.287.950">
    <property type="entry name" value="Methyl-accepting chemotaxis protein"/>
    <property type="match status" value="1"/>
</dbReference>
<dbReference type="PRINTS" id="PR00260">
    <property type="entry name" value="CHEMTRNSDUCR"/>
</dbReference>
<dbReference type="GO" id="GO:0006935">
    <property type="term" value="P:chemotaxis"/>
    <property type="evidence" value="ECO:0007669"/>
    <property type="project" value="InterPro"/>
</dbReference>
<dbReference type="CDD" id="cd19411">
    <property type="entry name" value="MCP2201-like_sensor"/>
    <property type="match status" value="1"/>
</dbReference>
<dbReference type="Proteomes" id="UP000247540">
    <property type="component" value="Unassembled WGS sequence"/>
</dbReference>
<name>A0A318SVW1_9BURK</name>
<dbReference type="PROSITE" id="PS50111">
    <property type="entry name" value="CHEMOTAXIS_TRANSDUC_2"/>
    <property type="match status" value="1"/>
</dbReference>
<dbReference type="InterPro" id="IPR024478">
    <property type="entry name" value="HlyB_4HB_MCP"/>
</dbReference>
<keyword evidence="4" id="KW-0175">Coiled coil</keyword>
<dbReference type="Pfam" id="PF00015">
    <property type="entry name" value="MCPsignal"/>
    <property type="match status" value="1"/>
</dbReference>
<dbReference type="SMART" id="SM00283">
    <property type="entry name" value="MA"/>
    <property type="match status" value="1"/>
</dbReference>
<evidence type="ECO:0000256" key="4">
    <source>
        <dbReference type="SAM" id="Coils"/>
    </source>
</evidence>
<feature type="domain" description="Methyl-accepting transducer" evidence="6">
    <location>
        <begin position="272"/>
        <end position="501"/>
    </location>
</feature>
<dbReference type="SUPFAM" id="SSF58104">
    <property type="entry name" value="Methyl-accepting chemotaxis protein (MCP) signaling domain"/>
    <property type="match status" value="1"/>
</dbReference>
<sequence length="527" mass="54294">MLFSRSRLAPRLALAFGLVCIVMALAAGIGIWRLTQLQGLADDLGGDSAERALLARELHAIVVLSASRAETLLEIDNTTAYAKRIEADRKLTSVRSEQVRKRLDELTGDAASNKLFAAIDSAGARFRGVRDGLVKRRQAGETLPADAVATQLRPAVGAYTAAVNDLAELQRQRVVEARAAAHHSARTGTVLLVAGSLLGLAISVLGAWLLARSILQPLSHASGLAGRIDQGDLTSSLPPARPGSRDEVQALLVDLGGMQSRLVGLVTDLRGASAAVAGASAEIATGNNDLAARTEQTASNLEEVAASMEQLLATVRQTADAARQANALAASAGSVADSGRDAVARMVATMEGIAGSSRRISDITGVIDSIAFQTNILALNAAVEAARAGEQGRGFAVVASEVRSLAQRSATAAREIGGLIAESVRQVDDGTRQAHSAGATMGEIVDSVGRVTAIIGEITLATGEQSAGLGQVSEAVTQLDQMTQQNAALVEESSAAAEGLKAQAQHLADLVGTFRLPAGASNALALR</sequence>